<sequence>MANQEFKEPFNIYYFLGVVAVLLIPTLPATLTWIRVFNGYAGF</sequence>
<evidence type="ECO:0000313" key="8">
    <source>
        <dbReference type="EMBL" id="TQP13348.1"/>
    </source>
</evidence>
<reference evidence="9 16" key="5">
    <citation type="submission" date="2019-06" db="EMBL/GenBank/DDBJ databases">
        <title>Vibrio cholerae phylogeny based on whole-genome sequencing reveals genetic diversity and population strucutre.</title>
        <authorList>
            <person name="Zhiqiu Y."/>
            <person name="Bin L."/>
            <person name="Lingyan J."/>
        </authorList>
    </citation>
    <scope>NUCLEOTIDE SEQUENCE [LARGE SCALE GENOMIC DNA]</scope>
    <source>
        <strain evidence="9 16">N2814</strain>
    </source>
</reference>
<reference evidence="7 13" key="4">
    <citation type="submission" date="2019-02" db="EMBL/GenBank/DDBJ databases">
        <title>Genomic plasticity associated with the antimicrobial resistance in Vibrio cholerae.</title>
        <authorList>
            <person name="Verma J."/>
            <person name="Bag S."/>
            <person name="Saha B."/>
            <person name="Kumar P."/>
            <person name="Ghosh T.S."/>
            <person name="Dayal M."/>
            <person name="Senapati T."/>
            <person name="Mehra S."/>
            <person name="Dey P."/>
            <person name="Desigamani A."/>
            <person name="Kumar D."/>
            <person name="Rana P."/>
            <person name="Kumar B."/>
            <person name="Maiti T.K."/>
            <person name="Sharma N.C."/>
            <person name="Bhadra R.K."/>
            <person name="Mutreja A."/>
            <person name="Nair G.B."/>
            <person name="Ramamurthy T."/>
            <person name="Das B."/>
        </authorList>
    </citation>
    <scope>NUCLEOTIDE SEQUENCE [LARGE SCALE GENOMIC DNA]</scope>
    <source>
        <strain evidence="7 13">IDH06781</strain>
    </source>
</reference>
<evidence type="ECO:0000313" key="2">
    <source>
        <dbReference type="EMBL" id="CSA54811.1"/>
    </source>
</evidence>
<name>A0A085PTK2_VIBCL</name>
<dbReference type="EMBL" id="CWQJ01000001">
    <property type="protein sequence ID" value="CSB50579.1"/>
    <property type="molecule type" value="Genomic_DNA"/>
</dbReference>
<evidence type="ECO:0000313" key="9">
    <source>
        <dbReference type="EMBL" id="TXX64445.1"/>
    </source>
</evidence>
<evidence type="ECO:0000313" key="7">
    <source>
        <dbReference type="EMBL" id="TBM46780.1"/>
    </source>
</evidence>
<accession>A0A085PTK2</accession>
<dbReference type="Proteomes" id="UP000323819">
    <property type="component" value="Unassembled WGS sequence"/>
</dbReference>
<dbReference type="EMBL" id="SISP01000001">
    <property type="protein sequence ID" value="TBM46780.1"/>
    <property type="molecule type" value="Genomic_DNA"/>
</dbReference>
<dbReference type="EMBL" id="VIOS01000039">
    <property type="protein sequence ID" value="TQP13348.1"/>
    <property type="molecule type" value="Genomic_DNA"/>
</dbReference>
<dbReference type="EMBL" id="CWOW01000008">
    <property type="protein sequence ID" value="CSA54811.1"/>
    <property type="molecule type" value="Genomic_DNA"/>
</dbReference>
<dbReference type="KEGG" id="vcz:VAB027_1732"/>
<dbReference type="Proteomes" id="UP000266701">
    <property type="component" value="Unassembled WGS sequence"/>
</dbReference>
<reference evidence="5 17" key="3">
    <citation type="submission" date="2018-09" db="EMBL/GenBank/DDBJ databases">
        <title>Genomic epidemiology reveals two lineages of Vibrio cholerae that can cause global cholera epidemics despite absence of cholera toxin gene.</title>
        <authorList>
            <person name="Wang H."/>
            <person name="Zen W."/>
            <person name="Yu H."/>
            <person name="Zhang W."/>
            <person name="Pan J."/>
            <person name="Yang C."/>
            <person name="Cui Y."/>
        </authorList>
    </citation>
    <scope>NUCLEOTIDE SEQUENCE [LARGE SCALE GENOMIC DNA]</scope>
    <source>
        <strain evidence="5 17">00-1_S85</strain>
    </source>
</reference>
<gene>
    <name evidence="6" type="ORF">BC353_04950</name>
    <name evidence="5" type="ORF">D6U24_08480</name>
    <name evidence="2" type="ORF">ERS013165_01856</name>
    <name evidence="3" type="ORF">ERS013201_00048</name>
    <name evidence="7" type="ORF">EYB64_00350</name>
    <name evidence="4" type="ORF">F0M16_20270</name>
    <name evidence="8" type="ORF">FLM02_10940</name>
    <name evidence="9" type="ORF">FXF03_16600</name>
</gene>
<evidence type="ECO:0000313" key="16">
    <source>
        <dbReference type="Proteomes" id="UP000323819"/>
    </source>
</evidence>
<keyword evidence="1" id="KW-0472">Membrane</keyword>
<evidence type="ECO:0000313" key="10">
    <source>
        <dbReference type="Proteomes" id="UP000044806"/>
    </source>
</evidence>
<dbReference type="Proteomes" id="UP000044806">
    <property type="component" value="Unassembled WGS sequence"/>
</dbReference>
<evidence type="ECO:0000313" key="12">
    <source>
        <dbReference type="Proteomes" id="UP000266701"/>
    </source>
</evidence>
<dbReference type="EMBL" id="VSIJ01000036">
    <property type="protein sequence ID" value="TXX64445.1"/>
    <property type="molecule type" value="Genomic_DNA"/>
</dbReference>
<dbReference type="Proteomes" id="UP000294145">
    <property type="component" value="Unassembled WGS sequence"/>
</dbReference>
<dbReference type="GeneID" id="88786408"/>
<reference evidence="6 12" key="2">
    <citation type="journal article" date="2017" name="Emerg. Infect. Dis.">
        <title>Carbapenemase VCC-1-Producing Vibrio cholerae in Coastal Waters of Germany.</title>
        <authorList>
            <person name="Hammerl J.A."/>
            <person name="Jackel C."/>
            <person name="Bortolaia V."/>
            <person name="Schwartz K."/>
            <person name="Bier N."/>
            <person name="Hendriksen R.S."/>
            <person name="Guerra B."/>
            <person name="Strauch E."/>
        </authorList>
    </citation>
    <scope>NUCLEOTIDE SEQUENCE [LARGE SCALE GENOMIC DNA]</scope>
    <source>
        <strain evidence="6 12">VN-2825</strain>
    </source>
</reference>
<keyword evidence="1" id="KW-1133">Transmembrane helix</keyword>
<reference evidence="8 14" key="6">
    <citation type="submission" date="2019-07" db="EMBL/GenBank/DDBJ databases">
        <title>Phenotypic and genotypic antimicrobial resistance traits of Vibrio cholerae non-O1/non-O139 isolated from a large Austrian lake frequently associated with cases of infection.</title>
        <authorList>
            <person name="Lepuschitz S."/>
            <person name="Baron S."/>
            <person name="Larvor E."/>
            <person name="Granier S."/>
            <person name="Pretzer C."/>
            <person name="Mach R.L."/>
            <person name="Farnleitner A.H."/>
            <person name="Ruppitsch W."/>
            <person name="Pleininger S."/>
            <person name="Indra A."/>
            <person name="Kirschner A.K.T."/>
        </authorList>
    </citation>
    <scope>NUCLEOTIDE SEQUENCE [LARGE SCALE GENOMIC DNA]</scope>
    <source>
        <strain evidence="8 14">A12JL36W90</strain>
    </source>
</reference>
<dbReference type="Proteomes" id="UP000471242">
    <property type="component" value="Unassembled WGS sequence"/>
</dbReference>
<evidence type="ECO:0000313" key="17">
    <source>
        <dbReference type="Proteomes" id="UP000471242"/>
    </source>
</evidence>
<proteinExistence type="predicted"/>
<dbReference type="EMBL" id="QZRB01000010">
    <property type="protein sequence ID" value="MVD23389.1"/>
    <property type="molecule type" value="Genomic_DNA"/>
</dbReference>
<dbReference type="Proteomes" id="UP000319979">
    <property type="component" value="Unassembled WGS sequence"/>
</dbReference>
<evidence type="ECO:0000256" key="1">
    <source>
        <dbReference type="SAM" id="Phobius"/>
    </source>
</evidence>
<dbReference type="RefSeq" id="WP_000013199.1">
    <property type="nucleotide sequence ID" value="NZ_AP024967.1"/>
</dbReference>
<dbReference type="Proteomes" id="UP000046067">
    <property type="component" value="Unassembled WGS sequence"/>
</dbReference>
<protein>
    <submittedName>
        <fullName evidence="6">Uncharacterized protein</fullName>
    </submittedName>
</protein>
<dbReference type="EMBL" id="VUAA01000033">
    <property type="protein sequence ID" value="KAA1252923.1"/>
    <property type="molecule type" value="Genomic_DNA"/>
</dbReference>
<evidence type="ECO:0000313" key="6">
    <source>
        <dbReference type="EMBL" id="RGP83862.1"/>
    </source>
</evidence>
<evidence type="ECO:0000313" key="14">
    <source>
        <dbReference type="Proteomes" id="UP000319979"/>
    </source>
</evidence>
<dbReference type="Proteomes" id="UP000323225">
    <property type="component" value="Unassembled WGS sequence"/>
</dbReference>
<evidence type="ECO:0000313" key="3">
    <source>
        <dbReference type="EMBL" id="CSB50579.1"/>
    </source>
</evidence>
<reference evidence="10 11" key="1">
    <citation type="submission" date="2015-07" db="EMBL/GenBank/DDBJ databases">
        <authorList>
            <consortium name="Pathogen Informatics"/>
        </authorList>
    </citation>
    <scope>NUCLEOTIDE SEQUENCE [LARGE SCALE GENOMIC DNA]</scope>
    <source>
        <strain evidence="3 11">A325</strain>
        <strain evidence="2 10">A51</strain>
    </source>
</reference>
<dbReference type="KEGG" id="vcq:EN18_08590"/>
<evidence type="ECO:0000313" key="11">
    <source>
        <dbReference type="Proteomes" id="UP000046067"/>
    </source>
</evidence>
<dbReference type="EMBL" id="MCBA01000177">
    <property type="protein sequence ID" value="RGP83862.1"/>
    <property type="molecule type" value="Genomic_DNA"/>
</dbReference>
<keyword evidence="1" id="KW-0812">Transmembrane</keyword>
<reference evidence="4 15" key="7">
    <citation type="submission" date="2019-09" db="EMBL/GenBank/DDBJ databases">
        <authorList>
            <person name="Kritzky A."/>
            <person name="Schelkanova E.Y."/>
            <person name="Alkhova Z.V."/>
            <person name="Smirnova N.I."/>
        </authorList>
    </citation>
    <scope>NUCLEOTIDE SEQUENCE [LARGE SCALE GENOMIC DNA]</scope>
    <source>
        <strain evidence="4 15">M1526</strain>
    </source>
</reference>
<evidence type="ECO:0000313" key="15">
    <source>
        <dbReference type="Proteomes" id="UP000323225"/>
    </source>
</evidence>
<organism evidence="6 12">
    <name type="scientific">Vibrio cholerae</name>
    <dbReference type="NCBI Taxonomy" id="666"/>
    <lineage>
        <taxon>Bacteria</taxon>
        <taxon>Pseudomonadati</taxon>
        <taxon>Pseudomonadota</taxon>
        <taxon>Gammaproteobacteria</taxon>
        <taxon>Vibrionales</taxon>
        <taxon>Vibrionaceae</taxon>
        <taxon>Vibrio</taxon>
    </lineage>
</organism>
<evidence type="ECO:0000313" key="4">
    <source>
        <dbReference type="EMBL" id="KAA1252923.1"/>
    </source>
</evidence>
<evidence type="ECO:0000313" key="13">
    <source>
        <dbReference type="Proteomes" id="UP000294145"/>
    </source>
</evidence>
<dbReference type="KEGG" id="vcx:VAA049_2701"/>
<dbReference type="AlphaFoldDB" id="A0A085PTK2"/>
<evidence type="ECO:0000313" key="5">
    <source>
        <dbReference type="EMBL" id="MVD23389.1"/>
    </source>
</evidence>
<feature type="transmembrane region" description="Helical" evidence="1">
    <location>
        <begin position="12"/>
        <end position="34"/>
    </location>
</feature>